<evidence type="ECO:0000313" key="7">
    <source>
        <dbReference type="EMBL" id="TKK65546.1"/>
    </source>
</evidence>
<sequence>MQWLQQLQQKTKRLKQEAHVLMIAYKDKRTPVTAKILIAVTVGYLLSPIDLVPDFIPVLGLLDDLIIVPILIAVSLKMIPTTVLTDARAIAKTKQSVLKKNNRTAAVFIILVWLLLIYFTYRHFKR</sequence>
<name>A0A4U3KWQ7_9BACT</name>
<gene>
    <name evidence="7" type="ORF">FC093_19710</name>
</gene>
<evidence type="ECO:0000259" key="6">
    <source>
        <dbReference type="Pfam" id="PF06803"/>
    </source>
</evidence>
<feature type="transmembrane region" description="Helical" evidence="5">
    <location>
        <begin position="65"/>
        <end position="84"/>
    </location>
</feature>
<feature type="transmembrane region" description="Helical" evidence="5">
    <location>
        <begin position="32"/>
        <end position="53"/>
    </location>
</feature>
<accession>A0A4U3KWQ7</accession>
<feature type="domain" description="DUF1232" evidence="6">
    <location>
        <begin position="34"/>
        <end position="69"/>
    </location>
</feature>
<evidence type="ECO:0000256" key="4">
    <source>
        <dbReference type="ARBA" id="ARBA00023136"/>
    </source>
</evidence>
<dbReference type="AlphaFoldDB" id="A0A4U3KWQ7"/>
<dbReference type="InterPro" id="IPR010652">
    <property type="entry name" value="DUF1232"/>
</dbReference>
<proteinExistence type="predicted"/>
<evidence type="ECO:0000256" key="3">
    <source>
        <dbReference type="ARBA" id="ARBA00022989"/>
    </source>
</evidence>
<keyword evidence="8" id="KW-1185">Reference proteome</keyword>
<feature type="transmembrane region" description="Helical" evidence="5">
    <location>
        <begin position="105"/>
        <end position="124"/>
    </location>
</feature>
<organism evidence="7 8">
    <name type="scientific">Ilyomonas limi</name>
    <dbReference type="NCBI Taxonomy" id="2575867"/>
    <lineage>
        <taxon>Bacteria</taxon>
        <taxon>Pseudomonadati</taxon>
        <taxon>Bacteroidota</taxon>
        <taxon>Chitinophagia</taxon>
        <taxon>Chitinophagales</taxon>
        <taxon>Chitinophagaceae</taxon>
        <taxon>Ilyomonas</taxon>
    </lineage>
</organism>
<evidence type="ECO:0000256" key="5">
    <source>
        <dbReference type="SAM" id="Phobius"/>
    </source>
</evidence>
<dbReference type="OrthoDB" id="680737at2"/>
<protein>
    <submittedName>
        <fullName evidence="7">DUF1232 domain-containing protein</fullName>
    </submittedName>
</protein>
<dbReference type="Pfam" id="PF06803">
    <property type="entry name" value="DUF1232"/>
    <property type="match status" value="1"/>
</dbReference>
<comment type="caution">
    <text evidence="7">The sequence shown here is derived from an EMBL/GenBank/DDBJ whole genome shotgun (WGS) entry which is preliminary data.</text>
</comment>
<evidence type="ECO:0000256" key="1">
    <source>
        <dbReference type="ARBA" id="ARBA00004127"/>
    </source>
</evidence>
<keyword evidence="2 5" id="KW-0812">Transmembrane</keyword>
<dbReference type="GO" id="GO:0012505">
    <property type="term" value="C:endomembrane system"/>
    <property type="evidence" value="ECO:0007669"/>
    <property type="project" value="UniProtKB-SubCell"/>
</dbReference>
<keyword evidence="3 5" id="KW-1133">Transmembrane helix</keyword>
<reference evidence="7 8" key="1">
    <citation type="submission" date="2019-05" db="EMBL/GenBank/DDBJ databases">
        <title>Panacibacter sp. strain 17mud1-8 Genome sequencing and assembly.</title>
        <authorList>
            <person name="Chhetri G."/>
        </authorList>
    </citation>
    <scope>NUCLEOTIDE SEQUENCE [LARGE SCALE GENOMIC DNA]</scope>
    <source>
        <strain evidence="7 8">17mud1-8</strain>
    </source>
</reference>
<evidence type="ECO:0000256" key="2">
    <source>
        <dbReference type="ARBA" id="ARBA00022692"/>
    </source>
</evidence>
<evidence type="ECO:0000313" key="8">
    <source>
        <dbReference type="Proteomes" id="UP000305848"/>
    </source>
</evidence>
<dbReference type="EMBL" id="SZQL01000020">
    <property type="protein sequence ID" value="TKK65546.1"/>
    <property type="molecule type" value="Genomic_DNA"/>
</dbReference>
<dbReference type="Proteomes" id="UP000305848">
    <property type="component" value="Unassembled WGS sequence"/>
</dbReference>
<keyword evidence="4 5" id="KW-0472">Membrane</keyword>
<comment type="subcellular location">
    <subcellularLocation>
        <location evidence="1">Endomembrane system</location>
        <topology evidence="1">Multi-pass membrane protein</topology>
    </subcellularLocation>
</comment>